<dbReference type="EMBL" id="VUYU01000014">
    <property type="protein sequence ID" value="NHZ35855.1"/>
    <property type="molecule type" value="Genomic_DNA"/>
</dbReference>
<dbReference type="Proteomes" id="UP000785613">
    <property type="component" value="Unassembled WGS sequence"/>
</dbReference>
<reference evidence="1 2" key="1">
    <citation type="submission" date="2019-09" db="EMBL/GenBank/DDBJ databases">
        <title>Taxonomy of Antarctic Massilia spp.: description of Massilia rubra sp. nov., Massilia aquatica sp. nov., Massilia mucilaginosa sp. nov., Massilia frigida sp. nov. isolated from streams, lakes and regoliths.</title>
        <authorList>
            <person name="Holochova P."/>
            <person name="Sedlacek I."/>
            <person name="Kralova S."/>
            <person name="Maslanova I."/>
            <person name="Busse H.-J."/>
            <person name="Stankova E."/>
            <person name="Vrbovska V."/>
            <person name="Kovarovic V."/>
            <person name="Bartak M."/>
            <person name="Svec P."/>
            <person name="Pantucek R."/>
        </authorList>
    </citation>
    <scope>NUCLEOTIDE SEQUENCE [LARGE SCALE GENOMIC DNA]</scope>
    <source>
        <strain evidence="1 2">CCM 8692</strain>
    </source>
</reference>
<gene>
    <name evidence="1" type="ORF">F0185_20015</name>
</gene>
<sequence>MDNDDSGAGRIRIAPGYATLQLAAALRANGAIKARQRWTQRAAPDHVHREALRAAGLYMPLALGDA</sequence>
<evidence type="ECO:0000313" key="2">
    <source>
        <dbReference type="Proteomes" id="UP000785613"/>
    </source>
</evidence>
<accession>A0ABX0LN99</accession>
<protein>
    <submittedName>
        <fullName evidence="1">Uncharacterized protein</fullName>
    </submittedName>
</protein>
<name>A0ABX0LN99_9BURK</name>
<evidence type="ECO:0000313" key="1">
    <source>
        <dbReference type="EMBL" id="NHZ35855.1"/>
    </source>
</evidence>
<proteinExistence type="predicted"/>
<keyword evidence="2" id="KW-1185">Reference proteome</keyword>
<dbReference type="RefSeq" id="WP_167227443.1">
    <property type="nucleotide sequence ID" value="NZ_VUYU01000014.1"/>
</dbReference>
<comment type="caution">
    <text evidence="1">The sequence shown here is derived from an EMBL/GenBank/DDBJ whole genome shotgun (WGS) entry which is preliminary data.</text>
</comment>
<organism evidence="1 2">
    <name type="scientific">Massilia rubra</name>
    <dbReference type="NCBI Taxonomy" id="2607910"/>
    <lineage>
        <taxon>Bacteria</taxon>
        <taxon>Pseudomonadati</taxon>
        <taxon>Pseudomonadota</taxon>
        <taxon>Betaproteobacteria</taxon>
        <taxon>Burkholderiales</taxon>
        <taxon>Oxalobacteraceae</taxon>
        <taxon>Telluria group</taxon>
        <taxon>Massilia</taxon>
    </lineage>
</organism>